<accession>A0ABQ6IBN0</accession>
<evidence type="ECO:0000256" key="1">
    <source>
        <dbReference type="SAM" id="Phobius"/>
    </source>
</evidence>
<keyword evidence="1" id="KW-0812">Transmembrane</keyword>
<evidence type="ECO:0000313" key="2">
    <source>
        <dbReference type="EMBL" id="GMA34755.1"/>
    </source>
</evidence>
<name>A0ABQ6IBN0_9MICO</name>
<keyword evidence="1" id="KW-0472">Membrane</keyword>
<comment type="caution">
    <text evidence="2">The sequence shown here is derived from an EMBL/GenBank/DDBJ whole genome shotgun (WGS) entry which is preliminary data.</text>
</comment>
<organism evidence="2 3">
    <name type="scientific">Demequina litorisediminis</name>
    <dbReference type="NCBI Taxonomy" id="1849022"/>
    <lineage>
        <taxon>Bacteria</taxon>
        <taxon>Bacillati</taxon>
        <taxon>Actinomycetota</taxon>
        <taxon>Actinomycetes</taxon>
        <taxon>Micrococcales</taxon>
        <taxon>Demequinaceae</taxon>
        <taxon>Demequina</taxon>
    </lineage>
</organism>
<gene>
    <name evidence="2" type="ORF">GCM10025876_09590</name>
</gene>
<dbReference type="EMBL" id="BSUN01000001">
    <property type="protein sequence ID" value="GMA34755.1"/>
    <property type="molecule type" value="Genomic_DNA"/>
</dbReference>
<keyword evidence="3" id="KW-1185">Reference proteome</keyword>
<protein>
    <submittedName>
        <fullName evidence="2">Uncharacterized protein</fullName>
    </submittedName>
</protein>
<feature type="transmembrane region" description="Helical" evidence="1">
    <location>
        <begin position="12"/>
        <end position="29"/>
    </location>
</feature>
<reference evidence="3" key="1">
    <citation type="journal article" date="2019" name="Int. J. Syst. Evol. Microbiol.">
        <title>The Global Catalogue of Microorganisms (GCM) 10K type strain sequencing project: providing services to taxonomists for standard genome sequencing and annotation.</title>
        <authorList>
            <consortium name="The Broad Institute Genomics Platform"/>
            <consortium name="The Broad Institute Genome Sequencing Center for Infectious Disease"/>
            <person name="Wu L."/>
            <person name="Ma J."/>
        </authorList>
    </citation>
    <scope>NUCLEOTIDE SEQUENCE [LARGE SCALE GENOMIC DNA]</scope>
    <source>
        <strain evidence="3">NBRC 112299</strain>
    </source>
</reference>
<feature type="transmembrane region" description="Helical" evidence="1">
    <location>
        <begin position="36"/>
        <end position="56"/>
    </location>
</feature>
<sequence>MIVDSLPDIPRFATGIAEWAACLVYILLMRPRLGRWALGFVCVAALPVLIGVQLLVAEPAHRAVDARHDHVRGHHVRLHLRHGQGASRRGG</sequence>
<dbReference type="Proteomes" id="UP001157125">
    <property type="component" value="Unassembled WGS sequence"/>
</dbReference>
<keyword evidence="1" id="KW-1133">Transmembrane helix</keyword>
<dbReference type="RefSeq" id="WP_284327582.1">
    <property type="nucleotide sequence ID" value="NZ_BSUN01000001.1"/>
</dbReference>
<proteinExistence type="predicted"/>
<evidence type="ECO:0000313" key="3">
    <source>
        <dbReference type="Proteomes" id="UP001157125"/>
    </source>
</evidence>